<proteinExistence type="predicted"/>
<sequence length="171" mass="18679">MKNRIIPIFSWVVVAWICKVFLSSLPYKFTGHPDTQHIFGTIGVWMQETIATGLGQWFVAHGAVAVGMFELFASLLLLSPFAFWAVKKLNLVNNVPSRELVHTLGGLLSAGVMAGAMFFHLVTPLGIEVLHNGVSDSGSLFYAAVSIFILGFVLAVVNGAIVRRQYNTNNQ</sequence>
<dbReference type="Proteomes" id="UP000243053">
    <property type="component" value="Unassembled WGS sequence"/>
</dbReference>
<keyword evidence="1" id="KW-0472">Membrane</keyword>
<dbReference type="AlphaFoldDB" id="A0A1Y5EQJ8"/>
<evidence type="ECO:0000313" key="2">
    <source>
        <dbReference type="EMBL" id="OUR85003.1"/>
    </source>
</evidence>
<feature type="transmembrane region" description="Helical" evidence="1">
    <location>
        <begin position="139"/>
        <end position="162"/>
    </location>
</feature>
<dbReference type="EMBL" id="MAAF01000006">
    <property type="protein sequence ID" value="OUR85003.1"/>
    <property type="molecule type" value="Genomic_DNA"/>
</dbReference>
<evidence type="ECO:0000313" key="3">
    <source>
        <dbReference type="Proteomes" id="UP000243053"/>
    </source>
</evidence>
<gene>
    <name evidence="2" type="ORF">A9Q75_00435</name>
</gene>
<feature type="transmembrane region" description="Helical" evidence="1">
    <location>
        <begin position="6"/>
        <end position="25"/>
    </location>
</feature>
<reference evidence="3" key="1">
    <citation type="journal article" date="2017" name="Proc. Natl. Acad. Sci. U.S.A.">
        <title>Simulation of Deepwater Horizon oil plume reveals substrate specialization within a complex community of hydrocarbon degraders.</title>
        <authorList>
            <person name="Hu P."/>
            <person name="Dubinsky E.A."/>
            <person name="Probst A.J."/>
            <person name="Wang J."/>
            <person name="Sieber C.M.K."/>
            <person name="Tom L.M."/>
            <person name="Gardinali P."/>
            <person name="Banfield J.F."/>
            <person name="Atlas R.M."/>
            <person name="Andersen G.L."/>
        </authorList>
    </citation>
    <scope>NUCLEOTIDE SEQUENCE [LARGE SCALE GENOMIC DNA]</scope>
</reference>
<evidence type="ECO:0000256" key="1">
    <source>
        <dbReference type="SAM" id="Phobius"/>
    </source>
</evidence>
<feature type="transmembrane region" description="Helical" evidence="1">
    <location>
        <begin position="107"/>
        <end position="127"/>
    </location>
</feature>
<comment type="caution">
    <text evidence="2">The sequence shown here is derived from an EMBL/GenBank/DDBJ whole genome shotgun (WGS) entry which is preliminary data.</text>
</comment>
<organism evidence="2 3">
    <name type="scientific">Colwellia psychrerythraea</name>
    <name type="common">Vibrio psychroerythus</name>
    <dbReference type="NCBI Taxonomy" id="28229"/>
    <lineage>
        <taxon>Bacteria</taxon>
        <taxon>Pseudomonadati</taxon>
        <taxon>Pseudomonadota</taxon>
        <taxon>Gammaproteobacteria</taxon>
        <taxon>Alteromonadales</taxon>
        <taxon>Colwelliaceae</taxon>
        <taxon>Colwellia</taxon>
    </lineage>
</organism>
<name>A0A1Y5EQJ8_COLPS</name>
<protein>
    <submittedName>
        <fullName evidence="2">Uncharacterized protein</fullName>
    </submittedName>
</protein>
<feature type="transmembrane region" description="Helical" evidence="1">
    <location>
        <begin position="65"/>
        <end position="86"/>
    </location>
</feature>
<accession>A0A1Y5EQJ8</accession>
<keyword evidence="1" id="KW-0812">Transmembrane</keyword>
<keyword evidence="1" id="KW-1133">Transmembrane helix</keyword>